<gene>
    <name evidence="1" type="ORF">HMPREF0653_00335</name>
</gene>
<evidence type="ECO:0000313" key="2">
    <source>
        <dbReference type="Proteomes" id="UP000016660"/>
    </source>
</evidence>
<name>A0ABN0NUW2_9BACT</name>
<protein>
    <submittedName>
        <fullName evidence="1">Uncharacterized protein</fullName>
    </submittedName>
</protein>
<reference evidence="1 2" key="1">
    <citation type="submission" date="2013-06" db="EMBL/GenBank/DDBJ databases">
        <authorList>
            <person name="Weinstock G."/>
            <person name="Sodergren E."/>
            <person name="Lobos E.A."/>
            <person name="Fulton L."/>
            <person name="Fulton R."/>
            <person name="Courtney L."/>
            <person name="Fronick C."/>
            <person name="O'Laughlin M."/>
            <person name="Godfrey J."/>
            <person name="Wilson R.M."/>
            <person name="Miner T."/>
            <person name="Farmer C."/>
            <person name="Delehaunty K."/>
            <person name="Cordes M."/>
            <person name="Minx P."/>
            <person name="Tomlinson C."/>
            <person name="Chen J."/>
            <person name="Wollam A."/>
            <person name="Pepin K.H."/>
            <person name="Bhonagiri V."/>
            <person name="Zhang X."/>
            <person name="Warren W."/>
            <person name="Mitreva M."/>
            <person name="Mardis E.R."/>
            <person name="Wilson R.K."/>
        </authorList>
    </citation>
    <scope>NUCLEOTIDE SEQUENCE [LARGE SCALE GENOMIC DNA]</scope>
    <source>
        <strain evidence="1 2">ATCC 29426</strain>
    </source>
</reference>
<accession>A0ABN0NUW2</accession>
<organism evidence="1 2">
    <name type="scientific">Prevotella disiens JCM 6334 = ATCC 29426</name>
    <dbReference type="NCBI Taxonomy" id="1235811"/>
    <lineage>
        <taxon>Bacteria</taxon>
        <taxon>Pseudomonadati</taxon>
        <taxon>Bacteroidota</taxon>
        <taxon>Bacteroidia</taxon>
        <taxon>Bacteroidales</taxon>
        <taxon>Prevotellaceae</taxon>
        <taxon>Prevotella</taxon>
    </lineage>
</organism>
<comment type="caution">
    <text evidence="1">The sequence shown here is derived from an EMBL/GenBank/DDBJ whole genome shotgun (WGS) entry which is preliminary data.</text>
</comment>
<sequence length="92" mass="10593">MGKVTRYRSVLSYAKHCISEQQQRNRREFTYRILFRQLPTPTSSLPFGEWANDLVTELLHKSTLSALYLAVQTTEISCEPLSFPSTYTQSSS</sequence>
<evidence type="ECO:0000313" key="1">
    <source>
        <dbReference type="EMBL" id="ERJ80576.1"/>
    </source>
</evidence>
<dbReference type="EMBL" id="AWUY01000024">
    <property type="protein sequence ID" value="ERJ80576.1"/>
    <property type="molecule type" value="Genomic_DNA"/>
</dbReference>
<dbReference type="GeneID" id="91083783"/>
<proteinExistence type="predicted"/>
<dbReference type="RefSeq" id="WP_021669230.1">
    <property type="nucleotide sequence ID" value="NZ_BAIS01000003.1"/>
</dbReference>
<keyword evidence="2" id="KW-1185">Reference proteome</keyword>
<dbReference type="Proteomes" id="UP000016660">
    <property type="component" value="Unassembled WGS sequence"/>
</dbReference>